<proteinExistence type="inferred from homology"/>
<comment type="caution">
    <text evidence="16">The sequence shown here is derived from an EMBL/GenBank/DDBJ whole genome shotgun (WGS) entry which is preliminary data.</text>
</comment>
<name>A0A849VU10_9HYPH</name>
<keyword evidence="9 12" id="KW-0456">Lyase</keyword>
<evidence type="ECO:0000256" key="11">
    <source>
        <dbReference type="ARBA" id="ARBA00047836"/>
    </source>
</evidence>
<dbReference type="GO" id="GO:0008840">
    <property type="term" value="F:4-hydroxy-tetrahydrodipicolinate synthase activity"/>
    <property type="evidence" value="ECO:0007669"/>
    <property type="project" value="UniProtKB-UniRule"/>
</dbReference>
<feature type="site" description="Part of a proton relay during catalysis" evidence="12">
    <location>
        <position position="53"/>
    </location>
</feature>
<dbReference type="Proteomes" id="UP000550508">
    <property type="component" value="Unassembled WGS sequence"/>
</dbReference>
<comment type="similarity">
    <text evidence="3 12 13">Belongs to the DapA family.</text>
</comment>
<keyword evidence="17" id="KW-1185">Reference proteome</keyword>
<gene>
    <name evidence="12" type="primary">dapA</name>
    <name evidence="16" type="ORF">HQ945_18085</name>
</gene>
<comment type="subunit">
    <text evidence="12">Homotetramer; dimer of dimers.</text>
</comment>
<evidence type="ECO:0000256" key="7">
    <source>
        <dbReference type="ARBA" id="ARBA00022915"/>
    </source>
</evidence>
<dbReference type="HAMAP" id="MF_00418">
    <property type="entry name" value="DapA"/>
    <property type="match status" value="1"/>
</dbReference>
<keyword evidence="5 12" id="KW-0963">Cytoplasm</keyword>
<dbReference type="PANTHER" id="PTHR12128:SF66">
    <property type="entry name" value="4-HYDROXY-2-OXOGLUTARATE ALDOLASE, MITOCHONDRIAL"/>
    <property type="match status" value="1"/>
</dbReference>
<dbReference type="GO" id="GO:0019877">
    <property type="term" value="P:diaminopimelate biosynthetic process"/>
    <property type="evidence" value="ECO:0007669"/>
    <property type="project" value="UniProtKB-UniRule"/>
</dbReference>
<dbReference type="InterPro" id="IPR005263">
    <property type="entry name" value="DapA"/>
</dbReference>
<dbReference type="PROSITE" id="PS00665">
    <property type="entry name" value="DHDPS_1"/>
    <property type="match status" value="1"/>
</dbReference>
<evidence type="ECO:0000256" key="15">
    <source>
        <dbReference type="PIRSR" id="PIRSR001365-2"/>
    </source>
</evidence>
<evidence type="ECO:0000256" key="12">
    <source>
        <dbReference type="HAMAP-Rule" id="MF_00418"/>
    </source>
</evidence>
<evidence type="ECO:0000256" key="3">
    <source>
        <dbReference type="ARBA" id="ARBA00007592"/>
    </source>
</evidence>
<feature type="binding site" evidence="12 15">
    <location>
        <position position="54"/>
    </location>
    <ligand>
        <name>pyruvate</name>
        <dbReference type="ChEBI" id="CHEBI:15361"/>
    </ligand>
</feature>
<feature type="site" description="Part of a proton relay during catalysis" evidence="12">
    <location>
        <position position="116"/>
    </location>
</feature>
<feature type="binding site" evidence="12 15">
    <location>
        <position position="212"/>
    </location>
    <ligand>
        <name>pyruvate</name>
        <dbReference type="ChEBI" id="CHEBI:15361"/>
    </ligand>
</feature>
<dbReference type="UniPathway" id="UPA00034">
    <property type="reaction ID" value="UER00017"/>
</dbReference>
<dbReference type="PIRSF" id="PIRSF001365">
    <property type="entry name" value="DHDPS"/>
    <property type="match status" value="1"/>
</dbReference>
<evidence type="ECO:0000313" key="16">
    <source>
        <dbReference type="EMBL" id="NTS33166.1"/>
    </source>
</evidence>
<organism evidence="16 17">
    <name type="scientific">Phyllobacterium pellucidum</name>
    <dbReference type="NCBI Taxonomy" id="2740464"/>
    <lineage>
        <taxon>Bacteria</taxon>
        <taxon>Pseudomonadati</taxon>
        <taxon>Pseudomonadota</taxon>
        <taxon>Alphaproteobacteria</taxon>
        <taxon>Hyphomicrobiales</taxon>
        <taxon>Phyllobacteriaceae</taxon>
        <taxon>Phyllobacterium</taxon>
    </lineage>
</organism>
<evidence type="ECO:0000256" key="4">
    <source>
        <dbReference type="ARBA" id="ARBA00012086"/>
    </source>
</evidence>
<dbReference type="NCBIfam" id="TIGR00674">
    <property type="entry name" value="dapA"/>
    <property type="match status" value="1"/>
</dbReference>
<keyword evidence="10 12" id="KW-0704">Schiff base</keyword>
<accession>A0A849VU10</accession>
<dbReference type="PRINTS" id="PR00146">
    <property type="entry name" value="DHPICSNTHASE"/>
</dbReference>
<dbReference type="CDD" id="cd00950">
    <property type="entry name" value="DHDPS"/>
    <property type="match status" value="1"/>
</dbReference>
<dbReference type="PANTHER" id="PTHR12128">
    <property type="entry name" value="DIHYDRODIPICOLINATE SYNTHASE"/>
    <property type="match status" value="1"/>
</dbReference>
<sequence length="331" mass="36013">MINSRTDQPSRLRGVMTALITPFNNGAVDYDALAALADWQIQFGISALVPCGTTGEAPTLAWDERLKIIRTCVKASRGRVPVIAGTGTNSTELTIAHTLAAQSCCADAALVVTPYYNKPSQDGIVRHFEAIAGRVDLPIIVYNVPSRTGIDLSLGTLARLAQIPSIIGLKDATGEVRRVGEMRRAFEDRFILLSGHDASSHAFNLSGGDGTISVTANVLPHVFAALHDACRKHDWSTANYIQQRLMRVYKAFDLDTNPGPIKYALKYRRGMNDEMRLPLVPVSAETADRIRIALDRLGDPGSDVPCDPADAIFGADERPIEKAPQPLNWRI</sequence>
<evidence type="ECO:0000256" key="13">
    <source>
        <dbReference type="PIRNR" id="PIRNR001365"/>
    </source>
</evidence>
<reference evidence="16 17" key="1">
    <citation type="submission" date="2020-05" db="EMBL/GenBank/DDBJ databases">
        <authorList>
            <person name="Kim M.K."/>
        </authorList>
    </citation>
    <scope>NUCLEOTIDE SEQUENCE [LARGE SCALE GENOMIC DNA]</scope>
    <source>
        <strain evidence="16 17">BT25</strain>
    </source>
</reference>
<dbReference type="GO" id="GO:0005737">
    <property type="term" value="C:cytoplasm"/>
    <property type="evidence" value="ECO:0007669"/>
    <property type="project" value="UniProtKB-SubCell"/>
</dbReference>
<dbReference type="Gene3D" id="3.20.20.70">
    <property type="entry name" value="Aldolase class I"/>
    <property type="match status" value="1"/>
</dbReference>
<dbReference type="SUPFAM" id="SSF51569">
    <property type="entry name" value="Aldolase"/>
    <property type="match status" value="1"/>
</dbReference>
<keyword evidence="6 12" id="KW-0028">Amino-acid biosynthesis</keyword>
<dbReference type="PROSITE" id="PS00666">
    <property type="entry name" value="DHDPS_2"/>
    <property type="match status" value="1"/>
</dbReference>
<dbReference type="SMART" id="SM01130">
    <property type="entry name" value="DHDPS"/>
    <property type="match status" value="1"/>
</dbReference>
<evidence type="ECO:0000256" key="8">
    <source>
        <dbReference type="ARBA" id="ARBA00023154"/>
    </source>
</evidence>
<dbReference type="InterPro" id="IPR013785">
    <property type="entry name" value="Aldolase_TIM"/>
</dbReference>
<protein>
    <recommendedName>
        <fullName evidence="4 12">4-hydroxy-tetrahydrodipicolinate synthase</fullName>
        <shortName evidence="12">HTPA synthase</shortName>
        <ecNumber evidence="4 12">4.3.3.7</ecNumber>
    </recommendedName>
</protein>
<evidence type="ECO:0000256" key="2">
    <source>
        <dbReference type="ARBA" id="ARBA00005120"/>
    </source>
</evidence>
<keyword evidence="8 12" id="KW-0457">Lysine biosynthesis</keyword>
<comment type="subcellular location">
    <subcellularLocation>
        <location evidence="12">Cytoplasm</location>
    </subcellularLocation>
</comment>
<dbReference type="InterPro" id="IPR002220">
    <property type="entry name" value="DapA-like"/>
</dbReference>
<comment type="catalytic activity">
    <reaction evidence="11 12">
        <text>L-aspartate 4-semialdehyde + pyruvate = (2S,4S)-4-hydroxy-2,3,4,5-tetrahydrodipicolinate + H2O + H(+)</text>
        <dbReference type="Rhea" id="RHEA:34171"/>
        <dbReference type="ChEBI" id="CHEBI:15361"/>
        <dbReference type="ChEBI" id="CHEBI:15377"/>
        <dbReference type="ChEBI" id="CHEBI:15378"/>
        <dbReference type="ChEBI" id="CHEBI:67139"/>
        <dbReference type="ChEBI" id="CHEBI:537519"/>
        <dbReference type="EC" id="4.3.3.7"/>
    </reaction>
</comment>
<dbReference type="EC" id="4.3.3.7" evidence="4 12"/>
<comment type="pathway">
    <text evidence="2 12">Amino-acid biosynthesis; L-lysine biosynthesis via DAP pathway; (S)-tetrahydrodipicolinate from L-aspartate: step 3/4.</text>
</comment>
<dbReference type="InterPro" id="IPR020624">
    <property type="entry name" value="Schiff_base-form_aldolases_CS"/>
</dbReference>
<dbReference type="EMBL" id="JABUMX010000004">
    <property type="protein sequence ID" value="NTS33166.1"/>
    <property type="molecule type" value="Genomic_DNA"/>
</dbReference>
<evidence type="ECO:0000256" key="10">
    <source>
        <dbReference type="ARBA" id="ARBA00023270"/>
    </source>
</evidence>
<comment type="caution">
    <text evidence="12">Was originally thought to be a dihydrodipicolinate synthase (DHDPS), catalyzing the condensation of (S)-aspartate-beta-semialdehyde [(S)-ASA] and pyruvate to dihydrodipicolinate (DHDP). However, it was shown in E.coli that the product of the enzymatic reaction is not dihydrodipicolinate but in fact (4S)-4-hydroxy-2,3,4,5-tetrahydro-(2S)-dipicolinic acid (HTPA), and that the consecutive dehydration reaction leading to DHDP is not spontaneous but catalyzed by DapB.</text>
</comment>
<dbReference type="InterPro" id="IPR020625">
    <property type="entry name" value="Schiff_base-form_aldolases_AS"/>
</dbReference>
<dbReference type="AlphaFoldDB" id="A0A849VU10"/>
<keyword evidence="7 12" id="KW-0220">Diaminopimelate biosynthesis</keyword>
<dbReference type="Pfam" id="PF00701">
    <property type="entry name" value="DHDPS"/>
    <property type="match status" value="1"/>
</dbReference>
<feature type="active site" description="Proton donor/acceptor" evidence="12 14">
    <location>
        <position position="142"/>
    </location>
</feature>
<evidence type="ECO:0000256" key="9">
    <source>
        <dbReference type="ARBA" id="ARBA00023239"/>
    </source>
</evidence>
<evidence type="ECO:0000256" key="1">
    <source>
        <dbReference type="ARBA" id="ARBA00003294"/>
    </source>
</evidence>
<evidence type="ECO:0000256" key="6">
    <source>
        <dbReference type="ARBA" id="ARBA00022605"/>
    </source>
</evidence>
<feature type="active site" description="Schiff-base intermediate with substrate" evidence="12 14">
    <location>
        <position position="170"/>
    </location>
</feature>
<evidence type="ECO:0000256" key="5">
    <source>
        <dbReference type="ARBA" id="ARBA00022490"/>
    </source>
</evidence>
<comment type="function">
    <text evidence="1 12">Catalyzes the condensation of (S)-aspartate-beta-semialdehyde [(S)-ASA] and pyruvate to 4-hydroxy-tetrahydrodipicolinate (HTPA).</text>
</comment>
<evidence type="ECO:0000313" key="17">
    <source>
        <dbReference type="Proteomes" id="UP000550508"/>
    </source>
</evidence>
<dbReference type="GO" id="GO:0009089">
    <property type="term" value="P:lysine biosynthetic process via diaminopimelate"/>
    <property type="evidence" value="ECO:0007669"/>
    <property type="project" value="UniProtKB-UniRule"/>
</dbReference>
<evidence type="ECO:0000256" key="14">
    <source>
        <dbReference type="PIRSR" id="PIRSR001365-1"/>
    </source>
</evidence>